<comment type="caution">
    <text evidence="1">The sequence shown here is derived from an EMBL/GenBank/DDBJ whole genome shotgun (WGS) entry which is preliminary data.</text>
</comment>
<name>A0A8K0R083_9PLEO</name>
<sequence length="109" mass="12616">MDSNLLGGRSGPLIVHTPFQHTPLDLQTPSIRLIQILPSQSRSNVEHIRLDIRVAALDSEYLCLSYVWGKTSPGQWIFVDGRRMWIRQNLWDFLQAARRNNMIRRQCSG</sequence>
<dbReference type="EMBL" id="JAGMVJ010000018">
    <property type="protein sequence ID" value="KAH7077360.1"/>
    <property type="molecule type" value="Genomic_DNA"/>
</dbReference>
<dbReference type="Proteomes" id="UP000813461">
    <property type="component" value="Unassembled WGS sequence"/>
</dbReference>
<accession>A0A8K0R083</accession>
<evidence type="ECO:0008006" key="3">
    <source>
        <dbReference type="Google" id="ProtNLM"/>
    </source>
</evidence>
<dbReference type="AlphaFoldDB" id="A0A8K0R083"/>
<proteinExistence type="predicted"/>
<reference evidence="1" key="1">
    <citation type="journal article" date="2021" name="Nat. Commun.">
        <title>Genetic determinants of endophytism in the Arabidopsis root mycobiome.</title>
        <authorList>
            <person name="Mesny F."/>
            <person name="Miyauchi S."/>
            <person name="Thiergart T."/>
            <person name="Pickel B."/>
            <person name="Atanasova L."/>
            <person name="Karlsson M."/>
            <person name="Huettel B."/>
            <person name="Barry K.W."/>
            <person name="Haridas S."/>
            <person name="Chen C."/>
            <person name="Bauer D."/>
            <person name="Andreopoulos W."/>
            <person name="Pangilinan J."/>
            <person name="LaButti K."/>
            <person name="Riley R."/>
            <person name="Lipzen A."/>
            <person name="Clum A."/>
            <person name="Drula E."/>
            <person name="Henrissat B."/>
            <person name="Kohler A."/>
            <person name="Grigoriev I.V."/>
            <person name="Martin F.M."/>
            <person name="Hacquard S."/>
        </authorList>
    </citation>
    <scope>NUCLEOTIDE SEQUENCE</scope>
    <source>
        <strain evidence="1">MPI-SDFR-AT-0120</strain>
    </source>
</reference>
<keyword evidence="2" id="KW-1185">Reference proteome</keyword>
<evidence type="ECO:0000313" key="2">
    <source>
        <dbReference type="Proteomes" id="UP000813461"/>
    </source>
</evidence>
<dbReference type="InterPro" id="IPR052895">
    <property type="entry name" value="HetReg/Transcr_Mod"/>
</dbReference>
<dbReference type="PANTHER" id="PTHR24148:SF73">
    <property type="entry name" value="HET DOMAIN PROTEIN (AFU_ORTHOLOGUE AFUA_8G01020)"/>
    <property type="match status" value="1"/>
</dbReference>
<dbReference type="OrthoDB" id="2157530at2759"/>
<organism evidence="1 2">
    <name type="scientific">Paraphoma chrysanthemicola</name>
    <dbReference type="NCBI Taxonomy" id="798071"/>
    <lineage>
        <taxon>Eukaryota</taxon>
        <taxon>Fungi</taxon>
        <taxon>Dikarya</taxon>
        <taxon>Ascomycota</taxon>
        <taxon>Pezizomycotina</taxon>
        <taxon>Dothideomycetes</taxon>
        <taxon>Pleosporomycetidae</taxon>
        <taxon>Pleosporales</taxon>
        <taxon>Pleosporineae</taxon>
        <taxon>Phaeosphaeriaceae</taxon>
        <taxon>Paraphoma</taxon>
    </lineage>
</organism>
<dbReference type="PANTHER" id="PTHR24148">
    <property type="entry name" value="ANKYRIN REPEAT DOMAIN-CONTAINING PROTEIN 39 HOMOLOG-RELATED"/>
    <property type="match status" value="1"/>
</dbReference>
<evidence type="ECO:0000313" key="1">
    <source>
        <dbReference type="EMBL" id="KAH7077360.1"/>
    </source>
</evidence>
<gene>
    <name evidence="1" type="ORF">FB567DRAFT_535091</name>
</gene>
<protein>
    <recommendedName>
        <fullName evidence="3">Heterokaryon incompatibility domain-containing protein</fullName>
    </recommendedName>
</protein>